<sequence>MPQINRKLYLINDKQTITEISPEFYHEFISNPKSVAFENIKASRMRLAEIHLESDREGPSAIVDAEFRYLYVTDNGSLDESMFAQFIQTGLDAIHTNAINDPFSDYRTRFFWNPTPDEFKTVMSLAINPKISLPCQVRESHVLPIDNSEIEINGIRKMLDAFPGLKAVGTNRSLHFWTVTFDIVSLHGLISLLFLKEGLKHDHAKSASLTLTCPENDMRFVLTCSSLSQTKKVSIWLIYIFQKRLEYKDMKDQSSCQCNHHEDNQ</sequence>
<reference evidence="2" key="1">
    <citation type="submission" date="2012-11" db="EMBL/GenBank/DDBJ databases">
        <authorList>
            <person name="Lucero-Rivera Y.E."/>
            <person name="Tovar-Ramirez D."/>
        </authorList>
    </citation>
    <scope>NUCLEOTIDE SEQUENCE [LARGE SCALE GENOMIC DNA]</scope>
    <source>
        <strain evidence="2">Araruama</strain>
    </source>
</reference>
<gene>
    <name evidence="1" type="ORF">OMM_03592</name>
</gene>
<evidence type="ECO:0000313" key="2">
    <source>
        <dbReference type="Proteomes" id="UP000189670"/>
    </source>
</evidence>
<name>A0A1V1P5B4_9BACT</name>
<accession>A0A1V1P5B4</accession>
<comment type="caution">
    <text evidence="1">The sequence shown here is derived from an EMBL/GenBank/DDBJ whole genome shotgun (WGS) entry which is preliminary data.</text>
</comment>
<dbReference type="EMBL" id="ATBP01000522">
    <property type="protein sequence ID" value="ETR69946.1"/>
    <property type="molecule type" value="Genomic_DNA"/>
</dbReference>
<protein>
    <submittedName>
        <fullName evidence="1">Uncharacterized protein</fullName>
    </submittedName>
</protein>
<evidence type="ECO:0000313" key="1">
    <source>
        <dbReference type="EMBL" id="ETR69946.1"/>
    </source>
</evidence>
<proteinExistence type="predicted"/>
<dbReference type="Proteomes" id="UP000189670">
    <property type="component" value="Unassembled WGS sequence"/>
</dbReference>
<organism evidence="1 2">
    <name type="scientific">Candidatus Magnetoglobus multicellularis str. Araruama</name>
    <dbReference type="NCBI Taxonomy" id="890399"/>
    <lineage>
        <taxon>Bacteria</taxon>
        <taxon>Pseudomonadati</taxon>
        <taxon>Thermodesulfobacteriota</taxon>
        <taxon>Desulfobacteria</taxon>
        <taxon>Desulfobacterales</taxon>
        <taxon>Desulfobacteraceae</taxon>
        <taxon>Candidatus Magnetoglobus</taxon>
    </lineage>
</organism>
<dbReference type="AlphaFoldDB" id="A0A1V1P5B4"/>